<dbReference type="InterPro" id="IPR041661">
    <property type="entry name" value="ZN622/Rei1/Reh1_Znf-C2H2"/>
</dbReference>
<feature type="compositionally biased region" description="Polar residues" evidence="1">
    <location>
        <begin position="124"/>
        <end position="147"/>
    </location>
</feature>
<dbReference type="EMBL" id="CP049009">
    <property type="protein sequence ID" value="QID86940.1"/>
    <property type="molecule type" value="Genomic_DNA"/>
</dbReference>
<organism evidence="3 4">
    <name type="scientific">Saccharomyces pastorianus</name>
    <name type="common">Lager yeast</name>
    <name type="synonym">Saccharomyces cerevisiae x Saccharomyces eubayanus</name>
    <dbReference type="NCBI Taxonomy" id="27292"/>
    <lineage>
        <taxon>Eukaryota</taxon>
        <taxon>Fungi</taxon>
        <taxon>Dikarya</taxon>
        <taxon>Ascomycota</taxon>
        <taxon>Saccharomycotina</taxon>
        <taxon>Saccharomycetes</taxon>
        <taxon>Saccharomycetales</taxon>
        <taxon>Saccharomycetaceae</taxon>
        <taxon>Saccharomyces</taxon>
    </lineage>
</organism>
<evidence type="ECO:0000313" key="4">
    <source>
        <dbReference type="Proteomes" id="UP000501346"/>
    </source>
</evidence>
<gene>
    <name evidence="3" type="primary">REH1_2</name>
    <name evidence="3" type="ORF">GRS66_009593</name>
</gene>
<feature type="compositionally biased region" description="Basic and acidic residues" evidence="1">
    <location>
        <begin position="108"/>
        <end position="118"/>
    </location>
</feature>
<evidence type="ECO:0000259" key="2">
    <source>
        <dbReference type="Pfam" id="PF12756"/>
    </source>
</evidence>
<keyword evidence="4" id="KW-1185">Reference proteome</keyword>
<feature type="compositionally biased region" description="Basic residues" evidence="1">
    <location>
        <begin position="89"/>
        <end position="100"/>
    </location>
</feature>
<feature type="compositionally biased region" description="Polar residues" evidence="1">
    <location>
        <begin position="157"/>
        <end position="166"/>
    </location>
</feature>
<protein>
    <submittedName>
        <fullName evidence="3">Zinc finger protein reh1</fullName>
    </submittedName>
</protein>
<accession>A0A6C1EDL8</accession>
<reference evidence="3 4" key="1">
    <citation type="journal article" date="2019" name="BMC Genomics">
        <title>Chromosome level assembly and comparative genome analysis confirm lager-brewing yeasts originated from a single hybridization.</title>
        <authorList>
            <person name="Salazar A.N."/>
            <person name="Gorter de Vries A.R."/>
            <person name="van den Broek M."/>
            <person name="Brouwers N."/>
            <person name="de la Torre Cortes P."/>
            <person name="Kuijpers N.G.A."/>
            <person name="Daran J.G."/>
            <person name="Abeel T."/>
        </authorList>
    </citation>
    <scope>NUCLEOTIDE SEQUENCE [LARGE SCALE GENOMIC DNA]</scope>
    <source>
        <strain evidence="3 4">CBS 1483</strain>
    </source>
</reference>
<feature type="domain" description="ZN622/Rei1/Reh1 zinc finger C2H2-type" evidence="2">
    <location>
        <begin position="191"/>
        <end position="287"/>
    </location>
</feature>
<feature type="region of interest" description="Disordered" evidence="1">
    <location>
        <begin position="81"/>
        <end position="179"/>
    </location>
</feature>
<dbReference type="AlphaFoldDB" id="A0A6C1EDL8"/>
<dbReference type="PANTHER" id="PTHR13182:SF8">
    <property type="entry name" value="CYTOPLASMIC 60S SUBUNIT BIOGENESIS FACTOR ZNF622"/>
    <property type="match status" value="1"/>
</dbReference>
<evidence type="ECO:0000256" key="1">
    <source>
        <dbReference type="SAM" id="MobiDB-lite"/>
    </source>
</evidence>
<sequence length="436" mass="49842">MSSAIFTCNCCVIQFKTSDLQRYHMKTEWHRYNLKRRIANLQPIGAEQFAEKLQISEKEQAENQVDEFGFPVLKPIVNQSSQHSALSAKQKKPIKSKRGRNVGANLLKKNDKDDVAKEKKARSVSPSGSISSQLSNLTVRTENTNTDYGEDTVSEYGFTSDSNYDATSDEDLDAADRPIDNKEAEKISITECIYCGKNSKEVERNVKHMFNEHGLFIPERSYLIDLNGLLEFLIKMIVIEHNCLCCNFHGSGLESIRAHMSSKRHCRLPYETKEERQLFAPFYDFTYDDRSIDEETQCGTAGIPEPSTDHEAKDYEEDAEVDTTLILSDNDINANYTTVSIDESGLELTLPTGARLGHRAGQRYYRQNLPSQSNPDESRRTVTAADRRMISGVTEKQYKKGMKKMQQLEKTAINTQIRRDIKRVNFQTHYRDELLQ</sequence>
<dbReference type="OrthoDB" id="19329at2759"/>
<dbReference type="Proteomes" id="UP000501346">
    <property type="component" value="Chromosome SeXII"/>
</dbReference>
<dbReference type="Pfam" id="PF12756">
    <property type="entry name" value="zf-C2H2_2"/>
    <property type="match status" value="1"/>
</dbReference>
<evidence type="ECO:0000313" key="3">
    <source>
        <dbReference type="EMBL" id="QID86940.1"/>
    </source>
</evidence>
<dbReference type="PANTHER" id="PTHR13182">
    <property type="entry name" value="ZINC FINGER PROTEIN 622"/>
    <property type="match status" value="1"/>
</dbReference>
<dbReference type="InterPro" id="IPR040025">
    <property type="entry name" value="Znf622/Rei1/Reh1"/>
</dbReference>
<dbReference type="GO" id="GO:0030687">
    <property type="term" value="C:preribosome, large subunit precursor"/>
    <property type="evidence" value="ECO:0007669"/>
    <property type="project" value="TreeGrafter"/>
</dbReference>
<dbReference type="GO" id="GO:0042273">
    <property type="term" value="P:ribosomal large subunit biogenesis"/>
    <property type="evidence" value="ECO:0007669"/>
    <property type="project" value="TreeGrafter"/>
</dbReference>
<proteinExistence type="predicted"/>
<name>A0A6C1EDL8_SACPS</name>